<keyword evidence="2" id="KW-1185">Reference proteome</keyword>
<gene>
    <name evidence="1" type="ordered locus">Ppha_1903</name>
</gene>
<evidence type="ECO:0000313" key="1">
    <source>
        <dbReference type="EMBL" id="ACF44126.1"/>
    </source>
</evidence>
<dbReference type="Proteomes" id="UP000002724">
    <property type="component" value="Chromosome"/>
</dbReference>
<dbReference type="eggNOG" id="COG4737">
    <property type="taxonomic scope" value="Bacteria"/>
</dbReference>
<dbReference type="AlphaFoldDB" id="B4SC20"/>
<evidence type="ECO:0000313" key="2">
    <source>
        <dbReference type="Proteomes" id="UP000002724"/>
    </source>
</evidence>
<organism evidence="1 2">
    <name type="scientific">Pelodictyon phaeoclathratiforme (strain DSM 5477 / BU-1)</name>
    <dbReference type="NCBI Taxonomy" id="324925"/>
    <lineage>
        <taxon>Bacteria</taxon>
        <taxon>Pseudomonadati</taxon>
        <taxon>Chlorobiota</taxon>
        <taxon>Chlorobiia</taxon>
        <taxon>Chlorobiales</taxon>
        <taxon>Chlorobiaceae</taxon>
        <taxon>Chlorobium/Pelodictyon group</taxon>
        <taxon>Pelodictyon</taxon>
    </lineage>
</organism>
<dbReference type="InterPro" id="IPR009387">
    <property type="entry name" value="HigB-2"/>
</dbReference>
<name>B4SC20_PELPB</name>
<evidence type="ECO:0008006" key="3">
    <source>
        <dbReference type="Google" id="ProtNLM"/>
    </source>
</evidence>
<dbReference type="EMBL" id="CP001110">
    <property type="protein sequence ID" value="ACF44126.1"/>
    <property type="molecule type" value="Genomic_DNA"/>
</dbReference>
<proteinExistence type="predicted"/>
<sequence length="146" mass="16021">MPSYSFPLFPELPLVLYTALPYISVMHVVIETPNYLSDAKALGLTADERRSIVDCIAQTPDAGVEMKGTGGARKIRFAGRGKGKSGGYRVVTFYAGENIPVFLLSIFSKGERANLSQAERNELKQILGSLADVYKKGVKDYVQSRK</sequence>
<dbReference type="Pfam" id="PF06296">
    <property type="entry name" value="RelE"/>
    <property type="match status" value="1"/>
</dbReference>
<protein>
    <recommendedName>
        <fullName evidence="3">RelE-like cytotoxic translational repressor of toxin-antitoxin stability system</fullName>
    </recommendedName>
</protein>
<accession>B4SC20</accession>
<reference evidence="1 2" key="1">
    <citation type="submission" date="2008-06" db="EMBL/GenBank/DDBJ databases">
        <title>Complete sequence of Pelodictyon phaeoclathratiforme BU-1.</title>
        <authorList>
            <consortium name="US DOE Joint Genome Institute"/>
            <person name="Lucas S."/>
            <person name="Copeland A."/>
            <person name="Lapidus A."/>
            <person name="Glavina del Rio T."/>
            <person name="Dalin E."/>
            <person name="Tice H."/>
            <person name="Bruce D."/>
            <person name="Goodwin L."/>
            <person name="Pitluck S."/>
            <person name="Schmutz J."/>
            <person name="Larimer F."/>
            <person name="Land M."/>
            <person name="Hauser L."/>
            <person name="Kyrpides N."/>
            <person name="Mikhailova N."/>
            <person name="Liu Z."/>
            <person name="Li T."/>
            <person name="Zhao F."/>
            <person name="Overmann J."/>
            <person name="Bryant D.A."/>
            <person name="Richardson P."/>
        </authorList>
    </citation>
    <scope>NUCLEOTIDE SEQUENCE [LARGE SCALE GENOMIC DNA]</scope>
    <source>
        <strain evidence="2">DSM 5477 / BU-1</strain>
    </source>
</reference>
<dbReference type="STRING" id="324925.Ppha_1903"/>
<dbReference type="HOGENOM" id="CLU_110687_1_0_10"/>
<dbReference type="KEGG" id="pph:Ppha_1903"/>